<feature type="signal peptide" evidence="1">
    <location>
        <begin position="1"/>
        <end position="29"/>
    </location>
</feature>
<dbReference type="KEGG" id="tpr:Tpau_4246"/>
<reference evidence="3" key="1">
    <citation type="submission" date="2010-03" db="EMBL/GenBank/DDBJ databases">
        <title>The complete plasmid of Tsukamurella paurometabola DSM 20162.</title>
        <authorList>
            <consortium name="US DOE Joint Genome Institute (JGI-PGF)"/>
            <person name="Lucas S."/>
            <person name="Copeland A."/>
            <person name="Lapidus A."/>
            <person name="Glavina del Rio T."/>
            <person name="Dalin E."/>
            <person name="Tice H."/>
            <person name="Bruce D."/>
            <person name="Goodwin L."/>
            <person name="Pitluck S."/>
            <person name="Kyrpides N."/>
            <person name="Mavromatis K."/>
            <person name="Ivanova N."/>
            <person name="Mikhailova N."/>
            <person name="Munk A.C."/>
            <person name="Brettin T."/>
            <person name="Detter J.C."/>
            <person name="Tapia R."/>
            <person name="Han C."/>
            <person name="Larimer F."/>
            <person name="Land M."/>
            <person name="Hauser L."/>
            <person name="Markowitz V."/>
            <person name="Cheng J.-F."/>
            <person name="Hugenholtz P."/>
            <person name="Woyke T."/>
            <person name="Wu D."/>
            <person name="Jando M."/>
            <person name="Brambilla E."/>
            <person name="Klenk H.-P."/>
            <person name="Eisen J.A."/>
        </authorList>
    </citation>
    <scope>NUCLEOTIDE SEQUENCE [LARGE SCALE GENOMIC DNA]</scope>
    <source>
        <strain evidence="3">ATCC 8368 / DSM 20162 / CCUG 35730 / CIP 100753 / JCM 10117 / KCTC 9821 / NBRC 16120 / NCIMB 702349 / NCTC 13040</strain>
        <plasmid evidence="3">pTpau01</plasmid>
    </source>
</reference>
<organism evidence="2 3">
    <name type="scientific">Tsukamurella paurometabola (strain ATCC 8368 / DSM 20162 / CCUG 35730 / CIP 100753 / JCM 10117 / KCTC 9821 / NBRC 16120 / NCIMB 702349 / NCTC 13040)</name>
    <name type="common">Corynebacterium paurometabolum</name>
    <dbReference type="NCBI Taxonomy" id="521096"/>
    <lineage>
        <taxon>Bacteria</taxon>
        <taxon>Bacillati</taxon>
        <taxon>Actinomycetota</taxon>
        <taxon>Actinomycetes</taxon>
        <taxon>Mycobacteriales</taxon>
        <taxon>Tsukamurellaceae</taxon>
        <taxon>Tsukamurella</taxon>
    </lineage>
</organism>
<geneLocation type="plasmid" evidence="2 3">
    <name>pTpau01</name>
</geneLocation>
<keyword evidence="2" id="KW-0614">Plasmid</keyword>
<name>D5UYW7_TSUPD</name>
<gene>
    <name evidence="2" type="ordered locus">Tpau_4246</name>
</gene>
<dbReference type="InterPro" id="IPR023888">
    <property type="entry name" value="SdpC-like"/>
</dbReference>
<dbReference type="Proteomes" id="UP000001213">
    <property type="component" value="Plasmid pTpau01"/>
</dbReference>
<dbReference type="Pfam" id="PF26137">
    <property type="entry name" value="Toxin_SdpC"/>
    <property type="match status" value="1"/>
</dbReference>
<reference evidence="2 3" key="2">
    <citation type="journal article" date="2011" name="Stand. Genomic Sci.">
        <title>Complete genome sequence of Tsukamurella paurometabola type strain (no. 33).</title>
        <authorList>
            <person name="Munk A.C."/>
            <person name="Lapidus A."/>
            <person name="Lucas S."/>
            <person name="Nolan M."/>
            <person name="Tice H."/>
            <person name="Cheng J.F."/>
            <person name="Del Rio T.G."/>
            <person name="Goodwin L."/>
            <person name="Pitluck S."/>
            <person name="Liolios K."/>
            <person name="Huntemann M."/>
            <person name="Ivanova N."/>
            <person name="Mavromatis K."/>
            <person name="Mikhailova N."/>
            <person name="Pati A."/>
            <person name="Chen A."/>
            <person name="Palaniappan K."/>
            <person name="Tapia R."/>
            <person name="Han C."/>
            <person name="Land M."/>
            <person name="Hauser L."/>
            <person name="Chang Y.J."/>
            <person name="Jeffries C.D."/>
            <person name="Brettin T."/>
            <person name="Yasawong M."/>
            <person name="Brambilla E.M."/>
            <person name="Rohde M."/>
            <person name="Sikorski J."/>
            <person name="Goker M."/>
            <person name="Detter J.C."/>
            <person name="Woyke T."/>
            <person name="Bristow J."/>
            <person name="Eisen J.A."/>
            <person name="Markowitz V."/>
            <person name="Hugenholtz P."/>
            <person name="Kyrpides N.C."/>
            <person name="Klenk H.P."/>
        </authorList>
    </citation>
    <scope>NUCLEOTIDE SEQUENCE [LARGE SCALE GENOMIC DNA]</scope>
    <source>
        <strain evidence="3">ATCC 8368 / DSM 20162 / CCUG 35730 / CIP 100753 / JCM 10117 / KCTC 9821 / NBRC 16120 / NCIMB 702349 / NCTC 13040</strain>
        <plasmid evidence="2">pTpau01</plasmid>
    </source>
</reference>
<dbReference type="HOGENOM" id="CLU_1239695_0_0_11"/>
<dbReference type="EMBL" id="CP001967">
    <property type="protein sequence ID" value="ADG80814.1"/>
    <property type="molecule type" value="Genomic_DNA"/>
</dbReference>
<evidence type="ECO:0000256" key="1">
    <source>
        <dbReference type="SAM" id="SignalP"/>
    </source>
</evidence>
<feature type="chain" id="PRO_5003078186" description="Antimicrobial peptide, SdpC family" evidence="1">
    <location>
        <begin position="30"/>
        <end position="223"/>
    </location>
</feature>
<evidence type="ECO:0000313" key="2">
    <source>
        <dbReference type="EMBL" id="ADG80814.1"/>
    </source>
</evidence>
<evidence type="ECO:0008006" key="4">
    <source>
        <dbReference type="Google" id="ProtNLM"/>
    </source>
</evidence>
<dbReference type="AlphaFoldDB" id="D5UYW7"/>
<dbReference type="eggNOG" id="ENOG5032FEG">
    <property type="taxonomic scope" value="Bacteria"/>
</dbReference>
<evidence type="ECO:0000313" key="3">
    <source>
        <dbReference type="Proteomes" id="UP000001213"/>
    </source>
</evidence>
<dbReference type="NCBIfam" id="TIGR04032">
    <property type="entry name" value="toxin_SdpC"/>
    <property type="match status" value="1"/>
</dbReference>
<keyword evidence="3" id="KW-1185">Reference proteome</keyword>
<keyword evidence="1" id="KW-0732">Signal</keyword>
<protein>
    <recommendedName>
        <fullName evidence="4">Antimicrobial peptide, SdpC family</fullName>
    </recommendedName>
</protein>
<accession>D5UYW7</accession>
<dbReference type="RefSeq" id="WP_013128803.1">
    <property type="nucleotide sequence ID" value="NC_014159.1"/>
</dbReference>
<sequence length="223" mass="22662">MNNTKRRATALIAATCIAGAAVTAAPALAQPVSSPLPASPAATGGTGGEEIFRAVLLGEGPLAQKLAASNPELLSKLASAYPQNNTPQALAAGNLIVDKINAKNPGYFAQFKSATTSGDPYAVEAAINDGPVQIRSAGITTKEIETEAPECGVFPFVALAVFHVAAAVTTVGGAVFELAAVAANAVYAQNVLWPNAERANGTASSLDRDRFMGQLTKSLQNVG</sequence>
<proteinExistence type="predicted"/>
<dbReference type="TCDB" id="9.B.139.1.3">
    <property type="family name" value="the pmf-dissipating cannabalism toxin sdpc (sdpc) family"/>
</dbReference>